<keyword evidence="2" id="KW-1185">Reference proteome</keyword>
<evidence type="ECO:0000313" key="1">
    <source>
        <dbReference type="EMBL" id="SYV97757.1"/>
    </source>
</evidence>
<sequence length="38" mass="4693">METAYSKNKAVNFMEKSRRFFMFEDKQQGRRKIFASVW</sequence>
<dbReference type="KEGG" id="medw:NCTC10132_01125"/>
<reference evidence="2" key="1">
    <citation type="submission" date="2018-06" db="EMBL/GenBank/DDBJ databases">
        <authorList>
            <consortium name="Pathogen Informatics"/>
        </authorList>
    </citation>
    <scope>NUCLEOTIDE SEQUENCE [LARGE SCALE GENOMIC DNA]</scope>
    <source>
        <strain evidence="2">NCTC10132</strain>
    </source>
</reference>
<gene>
    <name evidence="1" type="ORF">NCTC10132_01125</name>
</gene>
<name>A0A3B0PPM7_9BACT</name>
<dbReference type="Proteomes" id="UP000257559">
    <property type="component" value="Chromosome"/>
</dbReference>
<accession>A0A3B0PPM7</accession>
<protein>
    <submittedName>
        <fullName evidence="1">Uncharacterized protein</fullName>
    </submittedName>
</protein>
<evidence type="ECO:0000313" key="2">
    <source>
        <dbReference type="Proteomes" id="UP000257559"/>
    </source>
</evidence>
<dbReference type="AlphaFoldDB" id="A0A3B0PPM7"/>
<feature type="non-terminal residue" evidence="1">
    <location>
        <position position="38"/>
    </location>
</feature>
<proteinExistence type="predicted"/>
<dbReference type="EMBL" id="LS991951">
    <property type="protein sequence ID" value="SYV97757.1"/>
    <property type="molecule type" value="Genomic_DNA"/>
</dbReference>
<organism evidence="1 2">
    <name type="scientific">Mycoplasmopsis edwardii</name>
    <dbReference type="NCBI Taxonomy" id="53558"/>
    <lineage>
        <taxon>Bacteria</taxon>
        <taxon>Bacillati</taxon>
        <taxon>Mycoplasmatota</taxon>
        <taxon>Mycoplasmoidales</taxon>
        <taxon>Metamycoplasmataceae</taxon>
        <taxon>Mycoplasmopsis</taxon>
    </lineage>
</organism>